<dbReference type="GO" id="GO:0005737">
    <property type="term" value="C:cytoplasm"/>
    <property type="evidence" value="ECO:0007669"/>
    <property type="project" value="UniProtKB-SubCell"/>
</dbReference>
<dbReference type="SUPFAM" id="SSF48371">
    <property type="entry name" value="ARM repeat"/>
    <property type="match status" value="1"/>
</dbReference>
<feature type="compositionally biased region" description="Low complexity" evidence="5">
    <location>
        <begin position="1731"/>
        <end position="1742"/>
    </location>
</feature>
<feature type="region of interest" description="Disordered" evidence="5">
    <location>
        <begin position="1727"/>
        <end position="1802"/>
    </location>
</feature>
<accession>A0A511KS78</accession>
<evidence type="ECO:0000313" key="7">
    <source>
        <dbReference type="EMBL" id="GEM12795.1"/>
    </source>
</evidence>
<dbReference type="Pfam" id="PF10273">
    <property type="entry name" value="WGG"/>
    <property type="match status" value="1"/>
</dbReference>
<feature type="region of interest" description="Disordered" evidence="5">
    <location>
        <begin position="853"/>
        <end position="874"/>
    </location>
</feature>
<protein>
    <submittedName>
        <fullName evidence="7">Proteophosphoglycan 5</fullName>
    </submittedName>
</protein>
<feature type="region of interest" description="Disordered" evidence="5">
    <location>
        <begin position="1636"/>
        <end position="1662"/>
    </location>
</feature>
<evidence type="ECO:0000256" key="3">
    <source>
        <dbReference type="ARBA" id="ARBA00022490"/>
    </source>
</evidence>
<reference evidence="7 8" key="1">
    <citation type="submission" date="2019-07" db="EMBL/GenBank/DDBJ databases">
        <title>Rhodotorula toruloides NBRC10032 genome sequencing.</title>
        <authorList>
            <person name="Shida Y."/>
            <person name="Takaku H."/>
            <person name="Ogasawara W."/>
            <person name="Mori K."/>
        </authorList>
    </citation>
    <scope>NUCLEOTIDE SEQUENCE [LARGE SCALE GENOMIC DNA]</scope>
    <source>
        <strain evidence="7 8">NBRC10032</strain>
    </source>
</reference>
<evidence type="ECO:0000313" key="8">
    <source>
        <dbReference type="Proteomes" id="UP000321518"/>
    </source>
</evidence>
<evidence type="ECO:0000256" key="5">
    <source>
        <dbReference type="SAM" id="MobiDB-lite"/>
    </source>
</evidence>
<dbReference type="Gene3D" id="1.25.10.10">
    <property type="entry name" value="Leucine-rich Repeat Variant"/>
    <property type="match status" value="1"/>
</dbReference>
<feature type="domain" description="UNC-45/Cro1/She4 central" evidence="6">
    <location>
        <begin position="905"/>
        <end position="1054"/>
    </location>
</feature>
<dbReference type="OrthoDB" id="199930at2759"/>
<proteinExistence type="inferred from homology"/>
<dbReference type="InterPro" id="IPR024660">
    <property type="entry name" value="UCS_central_dom"/>
</dbReference>
<keyword evidence="4" id="KW-0698">rRNA processing</keyword>
<dbReference type="GO" id="GO:0006364">
    <property type="term" value="P:rRNA processing"/>
    <property type="evidence" value="ECO:0007669"/>
    <property type="project" value="UniProtKB-KW"/>
</dbReference>
<dbReference type="InterPro" id="IPR016024">
    <property type="entry name" value="ARM-type_fold"/>
</dbReference>
<feature type="compositionally biased region" description="Basic and acidic residues" evidence="5">
    <location>
        <begin position="1769"/>
        <end position="1783"/>
    </location>
</feature>
<feature type="compositionally biased region" description="Low complexity" evidence="5">
    <location>
        <begin position="1643"/>
        <end position="1656"/>
    </location>
</feature>
<dbReference type="PANTHER" id="PTHR45994">
    <property type="entry name" value="FI21225P1"/>
    <property type="match status" value="1"/>
</dbReference>
<evidence type="ECO:0000256" key="1">
    <source>
        <dbReference type="ARBA" id="ARBA00004496"/>
    </source>
</evidence>
<dbReference type="InterPro" id="IPR019398">
    <property type="entry name" value="Pre-rRNA_process_TSR2"/>
</dbReference>
<comment type="caution">
    <text evidence="7">The sequence shown here is derived from an EMBL/GenBank/DDBJ whole genome shotgun (WGS) entry which is preliminary data.</text>
</comment>
<sequence length="1802" mass="197964">MGGIFAASCLLPSIGARRATSTAAGEGESEAVEPIEAAAAQEEADLTLAYPLQRPHPYPNHLINLAQQLSTQIKQNPLDSVFTLRQLHLVTQPIPRRLSLPVESTPDSSILRELHPEPWVWQLPATAAIDAIVEVIDGPMHREDPRVAQELLPIAVTIAQKSLHWDAMMFLEVVAQLEPKARFRMWELLRAYHRERGRDRASQALPVVVRRLSKRERVRGPEPSVAAWQEMPMGVDRSPRRASLPTSDFFTTAVPMSPPAPNQLRPPVSIPTQSLESLLDRLARHSNYRGATMDLSYGLSALRRKRRVWPTLAAARAAIGADRLDQAAMSWADALRSMPPTSSGLSMHTQLQRILFIMRSRLQREKGEFFAVPNHETFAAVSHLAQALDAEWARLRETPKRDPRPAQQLINFLSGVPPPPPTRYFSPETRRYQNASHHNRVFVMVREVFRRIMEDLLDCKVSVSDHGAVLTQRYRSPERLRKLPLRAPQFNSLILFALRKMESPDLATRLLQCVRDYGFEPTEHTQTIVYSALAMEQKVPLKQILDAAEQSPFTVPLLLKHRSQQSDFEDLYRIVFGLLPELDYNRTHSVRDVAQPPPPGRSPHLYASLLELVVRAGHVGLAERVFRNGRWAAELSRPDRDAMPNKGQGWVVPPSMYTIMLRLYAQQARRGRHLGRPHREVPDPRAWVRGWGRRALTNFLLHEQRARMEENLGKSSASFLDSDNSPLRLLQSGNPSSSSRLQSILRSEAAAIVAIAELENSSREPELRSLHDAMTSPYSLEALETLFPDAFEDRVRADEAQTGETVAQRRLREHEVKTTFPTYCARSRWLRELRPSTGDLFLRSCHHASMAPRAAAESVTPPASSPQPGQADDLKTLLTRSGPLALDTSDVKRLAKALACAGPARAVALAVLARFLAPSPTSTTRSSVQDTVESLLSGSDSTELVQGLATLSAILQVAPQLAASLLAQESLRSRLEDAVELVSKPVGKGKGEQDEETLALVELLSLAAGHAGMRGLVRKSAAVWLESLLGSPKEDPPRGNLRCKAMAGCAVVKLRLGKDEASTTGLPTAPHPPETTPSDWSLDNLARLATRLAISSVSSTSADPDNEVLLPSLESLAYLTLMPSFSIKTVASEPAFLSAILGLSSRTKEPFQSSTAREYAIATLLDHLTAFPSPIDAKSEAAQAERLKRFASGGGTSENGQETLRPETTSDVEARIARLIQHDPSTVSTVRQLCLSPSLQTRRLAARILHAFVTPQKLRGQLLQAGVARLLLSLIRHLPLPFSPSDDTPSVQALAKLLITANPLLVLGPTASSPLLLEATTALTLPLGAPAAAYEGIGLLPRFESTMALTNIASLDPSLNETLARLKLRDRPDTLLLTAVEELLVSQNTMLRRAATELICNLVTSDAGIEYFEPTSVSSDVDFRKPPSPRLHILLALTSSPDTPTRLAASGALTSLVYSPEIVNALCSHVKWVKLLVAQVEDEEPGVRHRMYEVWRVIGEMVGQIGDEKEKERVRKGLEEGRVREELEHAAKRERVVELGEVVPSLALLATLRILISFTGETMSAAASTSAEPAQQPRQSPEDQALGLFARSALDLFDMWPALRLAISHGWGGDGGQGKTHLAEDVVDLFYSTATSGQGGEGSASASGSTSTQDGGIPVPPTDEIEQTLLYVIGNEFDVDLEDGSEHTVARDLVNLWRECLQRVRAGEEGIAKEGPLAGKFRVAAEKARAQDGQQRFQAQRQGGDEDEGETSSEGEYETEDDEDEEMGAVEHEAPLPRERQEPVVDEDGFELVQTKKKGGRR</sequence>
<dbReference type="EMBL" id="BJWK01000026">
    <property type="protein sequence ID" value="GEM12795.1"/>
    <property type="molecule type" value="Genomic_DNA"/>
</dbReference>
<gene>
    <name evidence="7" type="ORF">Rt10032_c26g6812</name>
</gene>
<evidence type="ECO:0000259" key="6">
    <source>
        <dbReference type="Pfam" id="PF11701"/>
    </source>
</evidence>
<evidence type="ECO:0000256" key="2">
    <source>
        <dbReference type="ARBA" id="ARBA00006524"/>
    </source>
</evidence>
<dbReference type="InterPro" id="IPR011989">
    <property type="entry name" value="ARM-like"/>
</dbReference>
<name>A0A511KS78_RHOTO</name>
<dbReference type="PANTHER" id="PTHR45994:SF1">
    <property type="entry name" value="FI21225P1"/>
    <property type="match status" value="1"/>
</dbReference>
<feature type="compositionally biased region" description="Acidic residues" evidence="5">
    <location>
        <begin position="1745"/>
        <end position="1768"/>
    </location>
</feature>
<keyword evidence="3" id="KW-0963">Cytoplasm</keyword>
<dbReference type="Proteomes" id="UP000321518">
    <property type="component" value="Unassembled WGS sequence"/>
</dbReference>
<dbReference type="GO" id="GO:0051879">
    <property type="term" value="F:Hsp90 protein binding"/>
    <property type="evidence" value="ECO:0007669"/>
    <property type="project" value="TreeGrafter"/>
</dbReference>
<comment type="subcellular location">
    <subcellularLocation>
        <location evidence="1">Cytoplasm</location>
    </subcellularLocation>
</comment>
<comment type="similarity">
    <text evidence="2">Belongs to the TSR2 family.</text>
</comment>
<evidence type="ECO:0000256" key="4">
    <source>
        <dbReference type="ARBA" id="ARBA00022552"/>
    </source>
</evidence>
<organism evidence="7 8">
    <name type="scientific">Rhodotorula toruloides</name>
    <name type="common">Yeast</name>
    <name type="synonym">Rhodosporidium toruloides</name>
    <dbReference type="NCBI Taxonomy" id="5286"/>
    <lineage>
        <taxon>Eukaryota</taxon>
        <taxon>Fungi</taxon>
        <taxon>Dikarya</taxon>
        <taxon>Basidiomycota</taxon>
        <taxon>Pucciniomycotina</taxon>
        <taxon>Microbotryomycetes</taxon>
        <taxon>Sporidiobolales</taxon>
        <taxon>Sporidiobolaceae</taxon>
        <taxon>Rhodotorula</taxon>
    </lineage>
</organism>
<dbReference type="Pfam" id="PF11701">
    <property type="entry name" value="UNC45-central"/>
    <property type="match status" value="1"/>
</dbReference>